<dbReference type="InterPro" id="IPR000048">
    <property type="entry name" value="IQ_motif_EF-hand-BS"/>
</dbReference>
<evidence type="ECO:0000256" key="2">
    <source>
        <dbReference type="SAM" id="Phobius"/>
    </source>
</evidence>
<keyword evidence="4" id="KW-1185">Reference proteome</keyword>
<dbReference type="OrthoDB" id="190375at2759"/>
<evidence type="ECO:0000256" key="1">
    <source>
        <dbReference type="SAM" id="Coils"/>
    </source>
</evidence>
<sequence length="335" mass="40190">AAELCRVKSEKSGEKNSKAIDEERIRKYKAALKIQSWFRGCRVRVYLRYLNKMAVLMQKCWRGYLRRKYFRETVEVEKYFLKFCLVISNISFLQIQKRWRGYYVRKYIHDFYTLKKYLNGVSLNNILVRGELKEYADMKEKEEEIEALEKKEKEKNYQARRTHYLLSTAQIPGIYNSPRRISPDPMELLLQQSKPLTHKKQEGKELLPQNKPLVLPYSFQGPFRDHAEVLWQRYKPLDPTLRVAESSNSPPAKAKERPRRGEWRHLIHENEFLPFSSHHKNDEKYEPSLHRSGKYGREAYGTKHFRDMYPEKWIADKVIICVLLSFFLFVLPFLI</sequence>
<dbReference type="Ensembl" id="ENSMCST00000006375.1">
    <property type="protein sequence ID" value="ENSMCSP00000006230.1"/>
    <property type="gene ID" value="ENSMCSG00000004520.1"/>
</dbReference>
<organism evidence="3 4">
    <name type="scientific">Malurus cyaneus samueli</name>
    <dbReference type="NCBI Taxonomy" id="2593467"/>
    <lineage>
        <taxon>Eukaryota</taxon>
        <taxon>Metazoa</taxon>
        <taxon>Chordata</taxon>
        <taxon>Craniata</taxon>
        <taxon>Vertebrata</taxon>
        <taxon>Euteleostomi</taxon>
        <taxon>Archelosauria</taxon>
        <taxon>Archosauria</taxon>
        <taxon>Dinosauria</taxon>
        <taxon>Saurischia</taxon>
        <taxon>Theropoda</taxon>
        <taxon>Coelurosauria</taxon>
        <taxon>Aves</taxon>
        <taxon>Neognathae</taxon>
        <taxon>Neoaves</taxon>
        <taxon>Telluraves</taxon>
        <taxon>Australaves</taxon>
        <taxon>Passeriformes</taxon>
        <taxon>Meliphagoidea</taxon>
        <taxon>Maluridae</taxon>
        <taxon>Malurus</taxon>
    </lineage>
</organism>
<reference evidence="3" key="2">
    <citation type="submission" date="2025-09" db="UniProtKB">
        <authorList>
            <consortium name="Ensembl"/>
        </authorList>
    </citation>
    <scope>IDENTIFICATION</scope>
</reference>
<dbReference type="InterPro" id="IPR027417">
    <property type="entry name" value="P-loop_NTPase"/>
</dbReference>
<dbReference type="AlphaFoldDB" id="A0A8C5TH81"/>
<dbReference type="Gene3D" id="1.20.5.190">
    <property type="match status" value="1"/>
</dbReference>
<dbReference type="SMART" id="SM00015">
    <property type="entry name" value="IQ"/>
    <property type="match status" value="3"/>
</dbReference>
<feature type="transmembrane region" description="Helical" evidence="2">
    <location>
        <begin position="313"/>
        <end position="334"/>
    </location>
</feature>
<name>A0A8C5TH81_9PASS</name>
<evidence type="ECO:0000313" key="3">
    <source>
        <dbReference type="Ensembl" id="ENSMCSP00000006230.1"/>
    </source>
</evidence>
<keyword evidence="1" id="KW-0175">Coiled coil</keyword>
<proteinExistence type="predicted"/>
<dbReference type="Proteomes" id="UP000694560">
    <property type="component" value="Unplaced"/>
</dbReference>
<keyword evidence="2" id="KW-0812">Transmembrane</keyword>
<keyword evidence="2" id="KW-1133">Transmembrane helix</keyword>
<reference evidence="3" key="1">
    <citation type="submission" date="2025-08" db="UniProtKB">
        <authorList>
            <consortium name="Ensembl"/>
        </authorList>
    </citation>
    <scope>IDENTIFICATION</scope>
</reference>
<protein>
    <submittedName>
        <fullName evidence="3">Spermatogenesis associated 17</fullName>
    </submittedName>
</protein>
<dbReference type="PROSITE" id="PS50096">
    <property type="entry name" value="IQ"/>
    <property type="match status" value="3"/>
</dbReference>
<dbReference type="Pfam" id="PF00612">
    <property type="entry name" value="IQ"/>
    <property type="match status" value="3"/>
</dbReference>
<feature type="coiled-coil region" evidence="1">
    <location>
        <begin position="131"/>
        <end position="158"/>
    </location>
</feature>
<dbReference type="SUPFAM" id="SSF52540">
    <property type="entry name" value="P-loop containing nucleoside triphosphate hydrolases"/>
    <property type="match status" value="1"/>
</dbReference>
<accession>A0A8C5TH81</accession>
<evidence type="ECO:0000313" key="4">
    <source>
        <dbReference type="Proteomes" id="UP000694560"/>
    </source>
</evidence>
<keyword evidence="2" id="KW-0472">Membrane</keyword>